<protein>
    <submittedName>
        <fullName evidence="1">Uncharacterized protein</fullName>
    </submittedName>
</protein>
<proteinExistence type="predicted"/>
<reference evidence="2" key="1">
    <citation type="submission" date="2022-10" db="EMBL/GenBank/DDBJ databases">
        <title>Genome assembly of Pristionchus species.</title>
        <authorList>
            <person name="Yoshida K."/>
            <person name="Sommer R.J."/>
        </authorList>
    </citation>
    <scope>NUCLEOTIDE SEQUENCE [LARGE SCALE GENOMIC DNA]</scope>
    <source>
        <strain evidence="2">RS5460</strain>
    </source>
</reference>
<name>A0AAN4ZV67_9BILA</name>
<dbReference type="AlphaFoldDB" id="A0AAN4ZV67"/>
<organism evidence="1 2">
    <name type="scientific">Pristionchus mayeri</name>
    <dbReference type="NCBI Taxonomy" id="1317129"/>
    <lineage>
        <taxon>Eukaryota</taxon>
        <taxon>Metazoa</taxon>
        <taxon>Ecdysozoa</taxon>
        <taxon>Nematoda</taxon>
        <taxon>Chromadorea</taxon>
        <taxon>Rhabditida</taxon>
        <taxon>Rhabditina</taxon>
        <taxon>Diplogasteromorpha</taxon>
        <taxon>Diplogasteroidea</taxon>
        <taxon>Neodiplogasteridae</taxon>
        <taxon>Pristionchus</taxon>
    </lineage>
</organism>
<evidence type="ECO:0000313" key="2">
    <source>
        <dbReference type="Proteomes" id="UP001328107"/>
    </source>
</evidence>
<keyword evidence="2" id="KW-1185">Reference proteome</keyword>
<feature type="non-terminal residue" evidence="1">
    <location>
        <position position="148"/>
    </location>
</feature>
<dbReference type="Proteomes" id="UP001328107">
    <property type="component" value="Unassembled WGS sequence"/>
</dbReference>
<gene>
    <name evidence="1" type="ORF">PMAYCL1PPCAC_14295</name>
</gene>
<evidence type="ECO:0000313" key="1">
    <source>
        <dbReference type="EMBL" id="GMR44100.1"/>
    </source>
</evidence>
<dbReference type="EMBL" id="BTRK01000003">
    <property type="protein sequence ID" value="GMR44100.1"/>
    <property type="molecule type" value="Genomic_DNA"/>
</dbReference>
<comment type="caution">
    <text evidence="1">The sequence shown here is derived from an EMBL/GenBank/DDBJ whole genome shotgun (WGS) entry which is preliminary data.</text>
</comment>
<accession>A0AAN4ZV67</accession>
<feature type="non-terminal residue" evidence="1">
    <location>
        <position position="1"/>
    </location>
</feature>
<sequence>EEPKEEPLDDFQSMVPNNEVIPQCVLCEIHPKTPRGYTEHLKIHHKTTLLANGVYLTCSCGMRFNSGNDQKKHDKKCTGYEFALHKLDDVATPQCVLCEKRPKTPRGYVMHLTRDHKSTLKENGIYLMCACGTRYNSHYDYTKHDKKV</sequence>